<dbReference type="Proteomes" id="UP001143910">
    <property type="component" value="Unassembled WGS sequence"/>
</dbReference>
<protein>
    <submittedName>
        <fullName evidence="1">Uncharacterized protein</fullName>
    </submittedName>
</protein>
<comment type="caution">
    <text evidence="1">The sequence shown here is derived from an EMBL/GenBank/DDBJ whole genome shotgun (WGS) entry which is preliminary data.</text>
</comment>
<sequence length="133" mass="14517">MGSTEDGRQGQYWATEPIAITGLSCKLAGDASDTESLWTMLAEGRDAWSEIPVSRFNNKGAYHADPDRLGTTHVKGGYFVKEDVAKFDAAFFNLSGETAAAIDPQYRMQLESVYEAFENAGLPLSRVAGSKTW</sequence>
<accession>A0ACC1MEZ3</accession>
<name>A0ACC1MEZ3_9HYPO</name>
<keyword evidence="2" id="KW-1185">Reference proteome</keyword>
<evidence type="ECO:0000313" key="2">
    <source>
        <dbReference type="Proteomes" id="UP001143910"/>
    </source>
</evidence>
<organism evidence="1 2">
    <name type="scientific">Zarea fungicola</name>
    <dbReference type="NCBI Taxonomy" id="93591"/>
    <lineage>
        <taxon>Eukaryota</taxon>
        <taxon>Fungi</taxon>
        <taxon>Dikarya</taxon>
        <taxon>Ascomycota</taxon>
        <taxon>Pezizomycotina</taxon>
        <taxon>Sordariomycetes</taxon>
        <taxon>Hypocreomycetidae</taxon>
        <taxon>Hypocreales</taxon>
        <taxon>Cordycipitaceae</taxon>
        <taxon>Zarea</taxon>
    </lineage>
</organism>
<gene>
    <name evidence="1" type="ORF">NQ176_g10686</name>
</gene>
<reference evidence="1" key="1">
    <citation type="submission" date="2022-08" db="EMBL/GenBank/DDBJ databases">
        <title>Genome Sequence of Lecanicillium fungicola.</title>
        <authorList>
            <person name="Buettner E."/>
        </authorList>
    </citation>
    <scope>NUCLEOTIDE SEQUENCE</scope>
    <source>
        <strain evidence="1">Babe33</strain>
    </source>
</reference>
<dbReference type="EMBL" id="JANJQO010003050">
    <property type="protein sequence ID" value="KAJ2965293.1"/>
    <property type="molecule type" value="Genomic_DNA"/>
</dbReference>
<proteinExistence type="predicted"/>
<evidence type="ECO:0000313" key="1">
    <source>
        <dbReference type="EMBL" id="KAJ2965293.1"/>
    </source>
</evidence>